<accession>A0ABX1PDN9</accession>
<dbReference type="InterPro" id="IPR013087">
    <property type="entry name" value="Znf_C2H2_type"/>
</dbReference>
<dbReference type="Proteomes" id="UP000718564">
    <property type="component" value="Unassembled WGS sequence"/>
</dbReference>
<dbReference type="SMART" id="SM00507">
    <property type="entry name" value="HNHc"/>
    <property type="match status" value="1"/>
</dbReference>
<dbReference type="InterPro" id="IPR013597">
    <property type="entry name" value="Mat_intron_G2"/>
</dbReference>
<dbReference type="Pfam" id="PF08388">
    <property type="entry name" value="GIIM"/>
    <property type="match status" value="1"/>
</dbReference>
<evidence type="ECO:0000259" key="1">
    <source>
        <dbReference type="PROSITE" id="PS00028"/>
    </source>
</evidence>
<gene>
    <name evidence="2" type="ORF">DP116_22570</name>
</gene>
<dbReference type="PANTHER" id="PTHR34047">
    <property type="entry name" value="NUCLEAR INTRON MATURASE 1, MITOCHONDRIAL-RELATED"/>
    <property type="match status" value="1"/>
</dbReference>
<dbReference type="CDD" id="cd00085">
    <property type="entry name" value="HNHc"/>
    <property type="match status" value="1"/>
</dbReference>
<name>A0ABX1PDN9_9CYAN</name>
<dbReference type="RefSeq" id="WP_169157306.1">
    <property type="nucleotide sequence ID" value="NZ_CAWPJE010000217.1"/>
</dbReference>
<evidence type="ECO:0000313" key="2">
    <source>
        <dbReference type="EMBL" id="NMG22088.1"/>
    </source>
</evidence>
<dbReference type="EMBL" id="QMEB01000220">
    <property type="protein sequence ID" value="NMG22088.1"/>
    <property type="molecule type" value="Genomic_DNA"/>
</dbReference>
<reference evidence="2 3" key="1">
    <citation type="submission" date="2018-06" db="EMBL/GenBank/DDBJ databases">
        <title>Comparative genomics of Brasilonema spp. strains.</title>
        <authorList>
            <person name="Alvarenga D.O."/>
            <person name="Fiore M.F."/>
            <person name="Varani A.M."/>
        </authorList>
    </citation>
    <scope>NUCLEOTIDE SEQUENCE [LARGE SCALE GENOMIC DNA]</scope>
    <source>
        <strain evidence="2 3">SPC951</strain>
    </source>
</reference>
<feature type="domain" description="C2H2-type" evidence="1">
    <location>
        <begin position="235"/>
        <end position="257"/>
    </location>
</feature>
<organism evidence="2 3">
    <name type="scientific">Brasilonema bromeliae SPC951</name>
    <dbReference type="NCBI Taxonomy" id="385972"/>
    <lineage>
        <taxon>Bacteria</taxon>
        <taxon>Bacillati</taxon>
        <taxon>Cyanobacteriota</taxon>
        <taxon>Cyanophyceae</taxon>
        <taxon>Nostocales</taxon>
        <taxon>Scytonemataceae</taxon>
        <taxon>Brasilonema</taxon>
        <taxon>Bromeliae group (in: Brasilonema)</taxon>
    </lineage>
</organism>
<keyword evidence="3" id="KW-1185">Reference proteome</keyword>
<dbReference type="InterPro" id="IPR003615">
    <property type="entry name" value="HNH_nuc"/>
</dbReference>
<sequence>MILHEELSVIKKAQEVIANWLKGMGLELKPTKTKISHTLCEYNGNVGFDFLGFNVRQYKVSKYSSGKTMKGYKTLIKPSKDKVKRHLRQVGEVIDKNKGTPQEALIGKLNPIIRGWCNYYSTVISTKIFASVNHFTYEKLRAWAKRRHPNENAHQISNKYWLIGQGGGWTFAARKEEKTYKLLKHNEVPIIRHIKVEGYRTPYDGDWSYWATRTGKHPQLPNKVAKLLNQQKGKCQYCGLYFTPESLMEVHHLDENHKNQKWNNLALVHRHCHDQIHGIQNHDIGNQVLETDFLVENLF</sequence>
<dbReference type="InterPro" id="IPR051083">
    <property type="entry name" value="GrpII_Intron_Splice-Mob/Def"/>
</dbReference>
<proteinExistence type="predicted"/>
<dbReference type="PANTHER" id="PTHR34047:SF10">
    <property type="entry name" value="GROUP II INTRON-ASSOCIATED OPEN READING FRAME"/>
    <property type="match status" value="1"/>
</dbReference>
<dbReference type="Pfam" id="PF01844">
    <property type="entry name" value="HNH"/>
    <property type="match status" value="1"/>
</dbReference>
<dbReference type="SUPFAM" id="SSF56672">
    <property type="entry name" value="DNA/RNA polymerases"/>
    <property type="match status" value="1"/>
</dbReference>
<dbReference type="InterPro" id="IPR043502">
    <property type="entry name" value="DNA/RNA_pol_sf"/>
</dbReference>
<protein>
    <recommendedName>
        <fullName evidence="1">C2H2-type domain-containing protein</fullName>
    </recommendedName>
</protein>
<evidence type="ECO:0000313" key="3">
    <source>
        <dbReference type="Proteomes" id="UP000718564"/>
    </source>
</evidence>
<dbReference type="PROSITE" id="PS00028">
    <property type="entry name" value="ZINC_FINGER_C2H2_1"/>
    <property type="match status" value="1"/>
</dbReference>
<dbReference type="Gene3D" id="1.10.30.50">
    <property type="match status" value="1"/>
</dbReference>
<dbReference type="InterPro" id="IPR002711">
    <property type="entry name" value="HNH"/>
</dbReference>
<comment type="caution">
    <text evidence="2">The sequence shown here is derived from an EMBL/GenBank/DDBJ whole genome shotgun (WGS) entry which is preliminary data.</text>
</comment>